<dbReference type="KEGG" id="mmh:Mmah_1291"/>
<proteinExistence type="predicted"/>
<dbReference type="InterPro" id="IPR005149">
    <property type="entry name" value="Tscrpt_reg_PadR_N"/>
</dbReference>
<dbReference type="InterPro" id="IPR036388">
    <property type="entry name" value="WH-like_DNA-bd_sf"/>
</dbReference>
<dbReference type="InterPro" id="IPR036390">
    <property type="entry name" value="WH_DNA-bd_sf"/>
</dbReference>
<dbReference type="SUPFAM" id="SSF46785">
    <property type="entry name" value="Winged helix' DNA-binding domain"/>
    <property type="match status" value="1"/>
</dbReference>
<evidence type="ECO:0000259" key="1">
    <source>
        <dbReference type="Pfam" id="PF03551"/>
    </source>
</evidence>
<dbReference type="Gene3D" id="1.10.10.10">
    <property type="entry name" value="Winged helix-like DNA-binding domain superfamily/Winged helix DNA-binding domain"/>
    <property type="match status" value="1"/>
</dbReference>
<protein>
    <submittedName>
        <fullName evidence="2">Transcriptional regulator, PadR-like family</fullName>
    </submittedName>
</protein>
<sequence>MCETGGHNCKNKLNYPERRWIQFLILRVVCQEPLHGYGIVKAIEELSEGRHIIKSGTMYTTLRRMEKEGLLESFWERSDTGPDKRMYKVTRDGRKHLKEWLEMLMERKRMMEKILLFYEQEFRGDNREDI</sequence>
<evidence type="ECO:0000313" key="2">
    <source>
        <dbReference type="EMBL" id="ADE36794.1"/>
    </source>
</evidence>
<feature type="domain" description="Transcription regulator PadR N-terminal" evidence="1">
    <location>
        <begin position="25"/>
        <end position="99"/>
    </location>
</feature>
<dbReference type="GeneID" id="8983461"/>
<dbReference type="STRING" id="547558.Mmah_1291"/>
<dbReference type="HOGENOM" id="CLU_063440_5_0_2"/>
<gene>
    <name evidence="2" type="ordered locus">Mmah_1291</name>
</gene>
<dbReference type="Proteomes" id="UP000001059">
    <property type="component" value="Chromosome"/>
</dbReference>
<dbReference type="OrthoDB" id="56053at2157"/>
<dbReference type="AlphaFoldDB" id="D5E6K6"/>
<dbReference type="PANTHER" id="PTHR33169:SF14">
    <property type="entry name" value="TRANSCRIPTIONAL REGULATOR RV3488"/>
    <property type="match status" value="1"/>
</dbReference>
<dbReference type="Pfam" id="PF03551">
    <property type="entry name" value="PadR"/>
    <property type="match status" value="1"/>
</dbReference>
<organism evidence="2 3">
    <name type="scientific">Methanohalophilus mahii (strain ATCC 35705 / DSM 5219 / SLP)</name>
    <dbReference type="NCBI Taxonomy" id="547558"/>
    <lineage>
        <taxon>Archaea</taxon>
        <taxon>Methanobacteriati</taxon>
        <taxon>Methanobacteriota</taxon>
        <taxon>Stenosarchaea group</taxon>
        <taxon>Methanomicrobia</taxon>
        <taxon>Methanosarcinales</taxon>
        <taxon>Methanosarcinaceae</taxon>
        <taxon>Methanohalophilus</taxon>
    </lineage>
</organism>
<dbReference type="RefSeq" id="WP_013037736.1">
    <property type="nucleotide sequence ID" value="NC_014002.1"/>
</dbReference>
<keyword evidence="3" id="KW-1185">Reference proteome</keyword>
<evidence type="ECO:0000313" key="3">
    <source>
        <dbReference type="Proteomes" id="UP000001059"/>
    </source>
</evidence>
<dbReference type="InterPro" id="IPR052509">
    <property type="entry name" value="Metal_resp_DNA-bind_regulator"/>
</dbReference>
<dbReference type="PANTHER" id="PTHR33169">
    <property type="entry name" value="PADR-FAMILY TRANSCRIPTIONAL REGULATOR"/>
    <property type="match status" value="1"/>
</dbReference>
<accession>D5E6K6</accession>
<dbReference type="EMBL" id="CP001994">
    <property type="protein sequence ID" value="ADE36794.1"/>
    <property type="molecule type" value="Genomic_DNA"/>
</dbReference>
<name>D5E6K6_METMS</name>
<reference evidence="2 3" key="1">
    <citation type="submission" date="2010-03" db="EMBL/GenBank/DDBJ databases">
        <title>The complete genome of Methanohalophilus mahii DSM 5219.</title>
        <authorList>
            <consortium name="US DOE Joint Genome Institute (JGI-PGF)"/>
            <person name="Lucas S."/>
            <person name="Copeland A."/>
            <person name="Lapidus A."/>
            <person name="Glavina del Rio T."/>
            <person name="Dalin E."/>
            <person name="Tice H."/>
            <person name="Bruce D."/>
            <person name="Goodwin L."/>
            <person name="Pitluck S."/>
            <person name="Kyrpides N."/>
            <person name="Mavromatis K."/>
            <person name="Ivanova N."/>
            <person name="Lykidis A."/>
            <person name="Saunders E."/>
            <person name="Brettin T."/>
            <person name="Detter J.C."/>
            <person name="Han C."/>
            <person name="Land M."/>
            <person name="Hauser L."/>
            <person name="Markowitz V."/>
            <person name="Cheng J.-F."/>
            <person name="Hugenholtz P."/>
            <person name="Woyke T."/>
            <person name="Wu D."/>
            <person name="Spring S."/>
            <person name="Schneider S."/>
            <person name="Schroeder M."/>
            <person name="Klenk H.-P."/>
            <person name="Eisen J.A."/>
        </authorList>
    </citation>
    <scope>NUCLEOTIDE SEQUENCE [LARGE SCALE GENOMIC DNA]</scope>
    <source>
        <strain evidence="3">ATCC 35705 / DSM 5219 / SLP</strain>
    </source>
</reference>